<dbReference type="NCBIfam" id="TIGR02264">
    <property type="entry name" value="gmx_para_CXXCG"/>
    <property type="match status" value="1"/>
</dbReference>
<gene>
    <name evidence="1" type="ORF">SAMN05444354_11232</name>
</gene>
<dbReference type="Proteomes" id="UP000182719">
    <property type="component" value="Unassembled WGS sequence"/>
</dbReference>
<accession>A0A1H7VX48</accession>
<dbReference type="Pfam" id="PF09535">
    <property type="entry name" value="Gmx_para_CXXCG"/>
    <property type="match status" value="1"/>
</dbReference>
<organism evidence="1 2">
    <name type="scientific">Stigmatella aurantiaca</name>
    <dbReference type="NCBI Taxonomy" id="41"/>
    <lineage>
        <taxon>Bacteria</taxon>
        <taxon>Pseudomonadati</taxon>
        <taxon>Myxococcota</taxon>
        <taxon>Myxococcia</taxon>
        <taxon>Myxococcales</taxon>
        <taxon>Cystobacterineae</taxon>
        <taxon>Archangiaceae</taxon>
        <taxon>Stigmatella</taxon>
    </lineage>
</organism>
<dbReference type="OrthoDB" id="5513099at2"/>
<evidence type="ECO:0000313" key="2">
    <source>
        <dbReference type="Proteomes" id="UP000182719"/>
    </source>
</evidence>
<sequence>MKLYEFKETAPHFTGNLGNAKHRWGLPGVQPCSVCRAGGAIVGLQYPCTDLSALPARELEKLTDSWPVPLEEFLRLRELVRPFVPKDALLEPGARFGPLEGPASGHFGQLFMQNPWSLYLRREALERLQEAGVRGLEGCPLNVHFRAKPPPELRELQLELHGRFHPSCLPPERPLPCPKCGNDPLTLPEKFWLDITSVPVDLDVFRLKEAPGFIVATERLVEAVRRLELDGVIFHELEAR</sequence>
<reference evidence="2" key="1">
    <citation type="submission" date="2016-10" db="EMBL/GenBank/DDBJ databases">
        <authorList>
            <person name="Varghese N."/>
            <person name="Submissions S."/>
        </authorList>
    </citation>
    <scope>NUCLEOTIDE SEQUENCE [LARGE SCALE GENOMIC DNA]</scope>
    <source>
        <strain evidence="2">DSM 17044</strain>
    </source>
</reference>
<dbReference type="InterPro" id="IPR011750">
    <property type="entry name" value="Gmx_para_CXXCG"/>
</dbReference>
<dbReference type="AlphaFoldDB" id="A0A1H7VX48"/>
<dbReference type="EMBL" id="FOAP01000012">
    <property type="protein sequence ID" value="SEM13367.1"/>
    <property type="molecule type" value="Genomic_DNA"/>
</dbReference>
<dbReference type="RefSeq" id="WP_075008495.1">
    <property type="nucleotide sequence ID" value="NZ_FOAP01000012.1"/>
</dbReference>
<protein>
    <submittedName>
        <fullName evidence="1">Myxococcus xanthus double-CXXCG motif paralogous family</fullName>
    </submittedName>
</protein>
<keyword evidence="2" id="KW-1185">Reference proteome</keyword>
<proteinExistence type="predicted"/>
<evidence type="ECO:0000313" key="1">
    <source>
        <dbReference type="EMBL" id="SEM13367.1"/>
    </source>
</evidence>
<name>A0A1H7VX48_STIAU</name>